<dbReference type="Pfam" id="PF00147">
    <property type="entry name" value="Fibrinogen_C"/>
    <property type="match status" value="1"/>
</dbReference>
<dbReference type="EMBL" id="NIVC01001165">
    <property type="protein sequence ID" value="PAA71435.1"/>
    <property type="molecule type" value="Genomic_DNA"/>
</dbReference>
<dbReference type="Gene3D" id="3.90.215.10">
    <property type="entry name" value="Gamma Fibrinogen, chain A, domain 1"/>
    <property type="match status" value="1"/>
</dbReference>
<accession>A0A267FCE7</accession>
<evidence type="ECO:0000313" key="2">
    <source>
        <dbReference type="EMBL" id="PAA71435.1"/>
    </source>
</evidence>
<gene>
    <name evidence="2" type="ORF">BOX15_Mlig032088g1</name>
</gene>
<dbReference type="AlphaFoldDB" id="A0A267FCE7"/>
<evidence type="ECO:0000259" key="1">
    <source>
        <dbReference type="Pfam" id="PF00147"/>
    </source>
</evidence>
<dbReference type="InterPro" id="IPR014716">
    <property type="entry name" value="Fibrinogen_a/b/g_C_1"/>
</dbReference>
<organism evidence="2 3">
    <name type="scientific">Macrostomum lignano</name>
    <dbReference type="NCBI Taxonomy" id="282301"/>
    <lineage>
        <taxon>Eukaryota</taxon>
        <taxon>Metazoa</taxon>
        <taxon>Spiralia</taxon>
        <taxon>Lophotrochozoa</taxon>
        <taxon>Platyhelminthes</taxon>
        <taxon>Rhabditophora</taxon>
        <taxon>Macrostomorpha</taxon>
        <taxon>Macrostomida</taxon>
        <taxon>Macrostomidae</taxon>
        <taxon>Macrostomum</taxon>
    </lineage>
</organism>
<dbReference type="SUPFAM" id="SSF56496">
    <property type="entry name" value="Fibrinogen C-terminal domain-like"/>
    <property type="match status" value="1"/>
</dbReference>
<keyword evidence="3" id="KW-1185">Reference proteome</keyword>
<proteinExistence type="predicted"/>
<comment type="caution">
    <text evidence="2">The sequence shown here is derived from an EMBL/GenBank/DDBJ whole genome shotgun (WGS) entry which is preliminary data.</text>
</comment>
<dbReference type="InterPro" id="IPR002181">
    <property type="entry name" value="Fibrinogen_a/b/g_C_dom"/>
</dbReference>
<dbReference type="InterPro" id="IPR036056">
    <property type="entry name" value="Fibrinogen-like_C"/>
</dbReference>
<evidence type="ECO:0000313" key="3">
    <source>
        <dbReference type="Proteomes" id="UP000215902"/>
    </source>
</evidence>
<dbReference type="Proteomes" id="UP000215902">
    <property type="component" value="Unassembled WGS sequence"/>
</dbReference>
<feature type="domain" description="Fibrinogen C-terminal" evidence="1">
    <location>
        <begin position="79"/>
        <end position="118"/>
    </location>
</feature>
<name>A0A267FCE7_9PLAT</name>
<protein>
    <recommendedName>
        <fullName evidence="1">Fibrinogen C-terminal domain-containing protein</fullName>
    </recommendedName>
</protein>
<sequence length="124" mass="13978">MDLTISGSAVLAEPADLWRHVQWRVTSLVAEQCLSKSSKITSSWRMKASEGAVSCSSLKSCVRLQGAFAQRTVAFLPDGRWFVKIQQRLTGSVSFQRNWTEYETGFGDSTDFWIGERQFCTRTS</sequence>
<dbReference type="OrthoDB" id="6094292at2759"/>
<reference evidence="2 3" key="1">
    <citation type="submission" date="2017-06" db="EMBL/GenBank/DDBJ databases">
        <title>A platform for efficient transgenesis in Macrostomum lignano, a flatworm model organism for stem cell research.</title>
        <authorList>
            <person name="Berezikov E."/>
        </authorList>
    </citation>
    <scope>NUCLEOTIDE SEQUENCE [LARGE SCALE GENOMIC DNA]</scope>
    <source>
        <strain evidence="2">DV1</strain>
        <tissue evidence="2">Whole organism</tissue>
    </source>
</reference>